<evidence type="ECO:0000256" key="3">
    <source>
        <dbReference type="ARBA" id="ARBA00023002"/>
    </source>
</evidence>
<evidence type="ECO:0000313" key="7">
    <source>
        <dbReference type="Proteomes" id="UP001345013"/>
    </source>
</evidence>
<protein>
    <recommendedName>
        <fullName evidence="8">2-dehydropantoate 2-reductase</fullName>
    </recommendedName>
</protein>
<evidence type="ECO:0000313" key="6">
    <source>
        <dbReference type="EMBL" id="KAK5080444.1"/>
    </source>
</evidence>
<evidence type="ECO:0008006" key="8">
    <source>
        <dbReference type="Google" id="ProtNLM"/>
    </source>
</evidence>
<dbReference type="InterPro" id="IPR051402">
    <property type="entry name" value="KPR-Related"/>
</dbReference>
<keyword evidence="2" id="KW-0521">NADP</keyword>
<feature type="domain" description="Ketopantoate reductase C-terminal" evidence="5">
    <location>
        <begin position="206"/>
        <end position="330"/>
    </location>
</feature>
<organism evidence="6 7">
    <name type="scientific">Lithohypha guttulata</name>
    <dbReference type="NCBI Taxonomy" id="1690604"/>
    <lineage>
        <taxon>Eukaryota</taxon>
        <taxon>Fungi</taxon>
        <taxon>Dikarya</taxon>
        <taxon>Ascomycota</taxon>
        <taxon>Pezizomycotina</taxon>
        <taxon>Eurotiomycetes</taxon>
        <taxon>Chaetothyriomycetidae</taxon>
        <taxon>Chaetothyriales</taxon>
        <taxon>Trichomeriaceae</taxon>
        <taxon>Lithohypha</taxon>
    </lineage>
</organism>
<dbReference type="InterPro" id="IPR013328">
    <property type="entry name" value="6PGD_dom2"/>
</dbReference>
<dbReference type="InterPro" id="IPR003710">
    <property type="entry name" value="ApbA"/>
</dbReference>
<comment type="similarity">
    <text evidence="1">Belongs to the ketopantoate reductase family.</text>
</comment>
<reference evidence="6 7" key="1">
    <citation type="submission" date="2023-08" db="EMBL/GenBank/DDBJ databases">
        <title>Black Yeasts Isolated from many extreme environments.</title>
        <authorList>
            <person name="Coleine C."/>
            <person name="Stajich J.E."/>
            <person name="Selbmann L."/>
        </authorList>
    </citation>
    <scope>NUCLEOTIDE SEQUENCE [LARGE SCALE GENOMIC DNA]</scope>
    <source>
        <strain evidence="6 7">CCFEE 5885</strain>
    </source>
</reference>
<keyword evidence="3" id="KW-0560">Oxidoreductase</keyword>
<dbReference type="PANTHER" id="PTHR21708">
    <property type="entry name" value="PROBABLE 2-DEHYDROPANTOATE 2-REDUCTASE"/>
    <property type="match status" value="1"/>
</dbReference>
<feature type="domain" description="Ketopantoate reductase N-terminal" evidence="4">
    <location>
        <begin position="12"/>
        <end position="169"/>
    </location>
</feature>
<evidence type="ECO:0000259" key="5">
    <source>
        <dbReference type="Pfam" id="PF08546"/>
    </source>
</evidence>
<name>A0ABR0JZP0_9EURO</name>
<dbReference type="Gene3D" id="3.40.50.720">
    <property type="entry name" value="NAD(P)-binding Rossmann-like Domain"/>
    <property type="match status" value="1"/>
</dbReference>
<proteinExistence type="inferred from homology"/>
<keyword evidence="7" id="KW-1185">Reference proteome</keyword>
<gene>
    <name evidence="6" type="ORF">LTR24_008538</name>
</gene>
<evidence type="ECO:0000256" key="1">
    <source>
        <dbReference type="ARBA" id="ARBA00007870"/>
    </source>
</evidence>
<evidence type="ECO:0000259" key="4">
    <source>
        <dbReference type="Pfam" id="PF02558"/>
    </source>
</evidence>
<dbReference type="InterPro" id="IPR036291">
    <property type="entry name" value="NAD(P)-bd_dom_sf"/>
</dbReference>
<dbReference type="Pfam" id="PF08546">
    <property type="entry name" value="ApbA_C"/>
    <property type="match status" value="1"/>
</dbReference>
<dbReference type="SUPFAM" id="SSF51735">
    <property type="entry name" value="NAD(P)-binding Rossmann-fold domains"/>
    <property type="match status" value="1"/>
</dbReference>
<dbReference type="Proteomes" id="UP001345013">
    <property type="component" value="Unassembled WGS sequence"/>
</dbReference>
<dbReference type="EMBL" id="JAVRRG010000150">
    <property type="protein sequence ID" value="KAK5080444.1"/>
    <property type="molecule type" value="Genomic_DNA"/>
</dbReference>
<accession>A0ABR0JZP0</accession>
<dbReference type="Gene3D" id="1.10.1040.10">
    <property type="entry name" value="N-(1-d-carboxylethyl)-l-norvaline Dehydrogenase, domain 2"/>
    <property type="match status" value="1"/>
</dbReference>
<evidence type="ECO:0000256" key="2">
    <source>
        <dbReference type="ARBA" id="ARBA00022857"/>
    </source>
</evidence>
<dbReference type="PANTHER" id="PTHR21708:SF30">
    <property type="entry name" value="2-DEHYDROPANTOATE 2-REDUCTASE-RELATED"/>
    <property type="match status" value="1"/>
</dbReference>
<sequence>MTIAEAEDKANVLVLGGGAVGTMAAYALEAGGRAKVTMVLRSNYDAVKKSGFSIDSIDHGQHNGWLPSRIRTTILDPTETDVQHYDFIVVTTKNIPDVPPTVSTLIKPAVTSDLCTIVLMQNGLNIEKPLLEAFPNNTILSGVQMIGASETAPGIVLHNEPDICKLGVFEAEGKGDELKLCDEQRARRFVEAYNACGRVDCRFDDNVRYTRWKKLLYNSSYNPVSAVLGMDVTRMRVYKHVIDDLVAPIMREIAAIAAADGVHLSEDLVRKLITIDKLDSWFMPSMGQDAGKGNFIEFENIVGEPMREAQRLGVPCPTLTTMYSILKGIQTKTKETRGLITPRVTDARPYRG</sequence>
<dbReference type="Pfam" id="PF02558">
    <property type="entry name" value="ApbA"/>
    <property type="match status" value="1"/>
</dbReference>
<dbReference type="SUPFAM" id="SSF48179">
    <property type="entry name" value="6-phosphogluconate dehydrogenase C-terminal domain-like"/>
    <property type="match status" value="1"/>
</dbReference>
<dbReference type="InterPro" id="IPR013332">
    <property type="entry name" value="KPR_N"/>
</dbReference>
<dbReference type="NCBIfam" id="TIGR00745">
    <property type="entry name" value="apbA_panE"/>
    <property type="match status" value="1"/>
</dbReference>
<comment type="caution">
    <text evidence="6">The sequence shown here is derived from an EMBL/GenBank/DDBJ whole genome shotgun (WGS) entry which is preliminary data.</text>
</comment>
<dbReference type="InterPro" id="IPR008927">
    <property type="entry name" value="6-PGluconate_DH-like_C_sf"/>
</dbReference>
<dbReference type="InterPro" id="IPR013752">
    <property type="entry name" value="KPA_reductase"/>
</dbReference>